<name>A0AAD7NVA1_9AGAR</name>
<dbReference type="Proteomes" id="UP001215598">
    <property type="component" value="Unassembled WGS sequence"/>
</dbReference>
<proteinExistence type="predicted"/>
<comment type="caution">
    <text evidence="1">The sequence shown here is derived from an EMBL/GenBank/DDBJ whole genome shotgun (WGS) entry which is preliminary data.</text>
</comment>
<accession>A0AAD7NVA1</accession>
<organism evidence="1 2">
    <name type="scientific">Mycena metata</name>
    <dbReference type="NCBI Taxonomy" id="1033252"/>
    <lineage>
        <taxon>Eukaryota</taxon>
        <taxon>Fungi</taxon>
        <taxon>Dikarya</taxon>
        <taxon>Basidiomycota</taxon>
        <taxon>Agaricomycotina</taxon>
        <taxon>Agaricomycetes</taxon>
        <taxon>Agaricomycetidae</taxon>
        <taxon>Agaricales</taxon>
        <taxon>Marasmiineae</taxon>
        <taxon>Mycenaceae</taxon>
        <taxon>Mycena</taxon>
    </lineage>
</organism>
<dbReference type="EMBL" id="JARKIB010000009">
    <property type="protein sequence ID" value="KAJ7776338.1"/>
    <property type="molecule type" value="Genomic_DNA"/>
</dbReference>
<dbReference type="AlphaFoldDB" id="A0AAD7NVA1"/>
<evidence type="ECO:0000313" key="2">
    <source>
        <dbReference type="Proteomes" id="UP001215598"/>
    </source>
</evidence>
<gene>
    <name evidence="1" type="ORF">B0H16DRAFT_1005414</name>
</gene>
<protein>
    <submittedName>
        <fullName evidence="1">Uncharacterized protein</fullName>
    </submittedName>
</protein>
<keyword evidence="2" id="KW-1185">Reference proteome</keyword>
<evidence type="ECO:0000313" key="1">
    <source>
        <dbReference type="EMBL" id="KAJ7776338.1"/>
    </source>
</evidence>
<sequence>MSYTLKSLDVERSSGNLTSLIFHIPFPAHVPAQFLERYKVLRIERQMEEGSHYEEASGRLALEIYNEDSLHLERETWTERATAAFRKVVDENNLSLRHIELVLPTDGIATPLNLFACLKDITNLESLCPMRGYPPMTFLLMAQWSHILEDDITPNLARFTADLITILSIHSKSLKRLRISLPQSTAQKPFSALSINVSAFPSLPALEIFDFTHWSPHIAHIKALLSADGPVPNLQHLIFDHGTELPLSDFDDGDDEEVGPDYDWDNPPPQIEEHSWPALGMHIATHRDKPPLRSLSAALHDARYSFAPVGVRLDQAMLQKLLRDGAGAGEGAAALDGLVVCTAWPIAYERQEPGTSEASEGEEDLYLHAPGCGHLVYPTDQRPTTGLWSADTEEARAMQSLAGRPWY</sequence>
<reference evidence="1" key="1">
    <citation type="submission" date="2023-03" db="EMBL/GenBank/DDBJ databases">
        <title>Massive genome expansion in bonnet fungi (Mycena s.s.) driven by repeated elements and novel gene families across ecological guilds.</title>
        <authorList>
            <consortium name="Lawrence Berkeley National Laboratory"/>
            <person name="Harder C.B."/>
            <person name="Miyauchi S."/>
            <person name="Viragh M."/>
            <person name="Kuo A."/>
            <person name="Thoen E."/>
            <person name="Andreopoulos B."/>
            <person name="Lu D."/>
            <person name="Skrede I."/>
            <person name="Drula E."/>
            <person name="Henrissat B."/>
            <person name="Morin E."/>
            <person name="Kohler A."/>
            <person name="Barry K."/>
            <person name="LaButti K."/>
            <person name="Morin E."/>
            <person name="Salamov A."/>
            <person name="Lipzen A."/>
            <person name="Mereny Z."/>
            <person name="Hegedus B."/>
            <person name="Baldrian P."/>
            <person name="Stursova M."/>
            <person name="Weitz H."/>
            <person name="Taylor A."/>
            <person name="Grigoriev I.V."/>
            <person name="Nagy L.G."/>
            <person name="Martin F."/>
            <person name="Kauserud H."/>
        </authorList>
    </citation>
    <scope>NUCLEOTIDE SEQUENCE</scope>
    <source>
        <strain evidence="1">CBHHK182m</strain>
    </source>
</reference>